<dbReference type="PANTHER" id="PTHR46082">
    <property type="entry name" value="ATP/GTP-BINDING PROTEIN-RELATED"/>
    <property type="match status" value="1"/>
</dbReference>
<dbReference type="Gene3D" id="1.25.40.20">
    <property type="entry name" value="Ankyrin repeat-containing domain"/>
    <property type="match status" value="1"/>
</dbReference>
<keyword evidence="5" id="KW-1185">Reference proteome</keyword>
<accession>A0A9P5EGP8</accession>
<feature type="domain" description="Nephrocystin 3-like N-terminal" evidence="3">
    <location>
        <begin position="309"/>
        <end position="353"/>
    </location>
</feature>
<evidence type="ECO:0000256" key="2">
    <source>
        <dbReference type="PROSITE-ProRule" id="PRU00023"/>
    </source>
</evidence>
<dbReference type="InterPro" id="IPR053137">
    <property type="entry name" value="NLR-like"/>
</dbReference>
<dbReference type="SMART" id="SM00248">
    <property type="entry name" value="ANK"/>
    <property type="match status" value="3"/>
</dbReference>
<protein>
    <submittedName>
        <fullName evidence="4">Pfs domain containing protein</fullName>
    </submittedName>
</protein>
<sequence length="641" mass="71433">MTASKVMLDDIHEALPTSREDTNTYTLGNMGTHNIVIACLPLGRYGLTSAATVANNMRRTFTSMRFGLMVSVGGGVPGKVDVRLGDVVVSKEVAQYDFGKRTGDGQLRPVESLNKPPHVLATAVAKLQADHRTEPSRIPSILANVLVRYPAMINSTCSSALQDRSFNAMYDHIEPSSQPVNPKVDSANQVIKHGRKRNQLAKELDPICFEMEAAGLMDNFPCLVIRGVCDYADSHKNKQWQSYAAMTAAAYAKELLSVISTHRINQKSKPTSSVGVDPVLQERRKTLLESLEVKEIHSRRLGVEVAHEETCEWLLEDPVYQRWLDRSKLIQHHGFLWIKGKPGAGKSTIMKFASLMYILAKNDFTSIMGTAFRLGFASNIHREHLEKPLFAALANGHRGAVKELLQQEMGASQAEEIFAQLVYGKYFSRGDIPLATILLASKQIIPVVSSSDERTPLSLAAENGHESIVRLLLAIETVQLDPKDYMGRTPFSLAALEGHERIVRLLLSTGNVNVNAKDYSGLSGRKNKLSHLTFSTLLPLKREREKENPAEWEDTTAFTSWFEKTVSTWVEDLPEDQEACIKALADILDDDYAIDLDDEAGWERQDIRVGKYIDSLGPIPEDDQGLQQLHLLEDWACYEYS</sequence>
<comment type="caution">
    <text evidence="4">The sequence shown here is derived from an EMBL/GenBank/DDBJ whole genome shotgun (WGS) entry which is preliminary data.</text>
</comment>
<dbReference type="GO" id="GO:0003824">
    <property type="term" value="F:catalytic activity"/>
    <property type="evidence" value="ECO:0007669"/>
    <property type="project" value="InterPro"/>
</dbReference>
<dbReference type="SUPFAM" id="SSF48403">
    <property type="entry name" value="Ankyrin repeat"/>
    <property type="match status" value="1"/>
</dbReference>
<evidence type="ECO:0000259" key="3">
    <source>
        <dbReference type="Pfam" id="PF24883"/>
    </source>
</evidence>
<dbReference type="GO" id="GO:0009116">
    <property type="term" value="P:nucleoside metabolic process"/>
    <property type="evidence" value="ECO:0007669"/>
    <property type="project" value="InterPro"/>
</dbReference>
<dbReference type="InterPro" id="IPR035994">
    <property type="entry name" value="Nucleoside_phosphorylase_sf"/>
</dbReference>
<dbReference type="InterPro" id="IPR056884">
    <property type="entry name" value="NPHP3-like_N"/>
</dbReference>
<dbReference type="Pfam" id="PF24883">
    <property type="entry name" value="NPHP3_N"/>
    <property type="match status" value="1"/>
</dbReference>
<gene>
    <name evidence="4" type="ORF">FAGAP_1311</name>
</gene>
<dbReference type="InterPro" id="IPR036770">
    <property type="entry name" value="Ankyrin_rpt-contain_sf"/>
</dbReference>
<dbReference type="Proteomes" id="UP000737391">
    <property type="component" value="Unassembled WGS sequence"/>
</dbReference>
<dbReference type="OrthoDB" id="1577640at2759"/>
<dbReference type="SUPFAM" id="SSF53167">
    <property type="entry name" value="Purine and uridine phosphorylases"/>
    <property type="match status" value="1"/>
</dbReference>
<proteinExistence type="predicted"/>
<dbReference type="InterPro" id="IPR002110">
    <property type="entry name" value="Ankyrin_rpt"/>
</dbReference>
<feature type="repeat" description="ANK" evidence="2">
    <location>
        <begin position="486"/>
        <end position="510"/>
    </location>
</feature>
<organism evidence="4 5">
    <name type="scientific">Fusarium agapanthi</name>
    <dbReference type="NCBI Taxonomy" id="1803897"/>
    <lineage>
        <taxon>Eukaryota</taxon>
        <taxon>Fungi</taxon>
        <taxon>Dikarya</taxon>
        <taxon>Ascomycota</taxon>
        <taxon>Pezizomycotina</taxon>
        <taxon>Sordariomycetes</taxon>
        <taxon>Hypocreomycetidae</taxon>
        <taxon>Hypocreales</taxon>
        <taxon>Nectriaceae</taxon>
        <taxon>Fusarium</taxon>
        <taxon>Fusarium fujikuroi species complex</taxon>
    </lineage>
</organism>
<reference evidence="4" key="1">
    <citation type="submission" date="2020-01" db="EMBL/GenBank/DDBJ databases">
        <title>Identification and distribution of gene clusters putatively required for synthesis of sphingolipid metabolism inhibitors in phylogenetically diverse species of the filamentous fungus Fusarium.</title>
        <authorList>
            <person name="Kim H.-S."/>
            <person name="Busman M."/>
            <person name="Brown D.W."/>
            <person name="Divon H."/>
            <person name="Uhlig S."/>
            <person name="Proctor R.H."/>
        </authorList>
    </citation>
    <scope>NUCLEOTIDE SEQUENCE</scope>
    <source>
        <strain evidence="4">NRRL 31653</strain>
    </source>
</reference>
<dbReference type="Gene3D" id="3.40.50.1580">
    <property type="entry name" value="Nucleoside phosphorylase domain"/>
    <property type="match status" value="1"/>
</dbReference>
<keyword evidence="2" id="KW-0040">ANK repeat</keyword>
<dbReference type="Pfam" id="PF12796">
    <property type="entry name" value="Ank_2"/>
    <property type="match status" value="1"/>
</dbReference>
<keyword evidence="1" id="KW-0677">Repeat</keyword>
<dbReference type="PROSITE" id="PS50297">
    <property type="entry name" value="ANK_REP_REGION"/>
    <property type="match status" value="2"/>
</dbReference>
<evidence type="ECO:0000313" key="5">
    <source>
        <dbReference type="Proteomes" id="UP000737391"/>
    </source>
</evidence>
<dbReference type="PROSITE" id="PS50088">
    <property type="entry name" value="ANK_REPEAT"/>
    <property type="match status" value="2"/>
</dbReference>
<dbReference type="PANTHER" id="PTHR46082:SF11">
    <property type="entry name" value="AAA+ ATPASE DOMAIN-CONTAINING PROTEIN-RELATED"/>
    <property type="match status" value="1"/>
</dbReference>
<evidence type="ECO:0000313" key="4">
    <source>
        <dbReference type="EMBL" id="KAF4502459.1"/>
    </source>
</evidence>
<feature type="repeat" description="ANK" evidence="2">
    <location>
        <begin position="452"/>
        <end position="473"/>
    </location>
</feature>
<dbReference type="EMBL" id="LUFC02000076">
    <property type="protein sequence ID" value="KAF4502459.1"/>
    <property type="molecule type" value="Genomic_DNA"/>
</dbReference>
<evidence type="ECO:0000256" key="1">
    <source>
        <dbReference type="ARBA" id="ARBA00022737"/>
    </source>
</evidence>
<dbReference type="AlphaFoldDB" id="A0A9P5EGP8"/>
<name>A0A9P5EGP8_9HYPO</name>